<reference evidence="2" key="1">
    <citation type="submission" date="2020-08" db="EMBL/GenBank/DDBJ databases">
        <title>Multicomponent nature underlies the extraordinary mechanical properties of spider dragline silk.</title>
        <authorList>
            <person name="Kono N."/>
            <person name="Nakamura H."/>
            <person name="Mori M."/>
            <person name="Yoshida Y."/>
            <person name="Ohtoshi R."/>
            <person name="Malay A.D."/>
            <person name="Moran D.A.P."/>
            <person name="Tomita M."/>
            <person name="Numata K."/>
            <person name="Arakawa K."/>
        </authorList>
    </citation>
    <scope>NUCLEOTIDE SEQUENCE</scope>
</reference>
<accession>A0A8X6UAY5</accession>
<feature type="compositionally biased region" description="Polar residues" evidence="1">
    <location>
        <begin position="1"/>
        <end position="12"/>
    </location>
</feature>
<dbReference type="EMBL" id="BMAW01029302">
    <property type="protein sequence ID" value="GFU11393.1"/>
    <property type="molecule type" value="Genomic_DNA"/>
</dbReference>
<protein>
    <submittedName>
        <fullName evidence="2">Uncharacterized protein</fullName>
    </submittedName>
</protein>
<proteinExistence type="predicted"/>
<evidence type="ECO:0000256" key="1">
    <source>
        <dbReference type="SAM" id="MobiDB-lite"/>
    </source>
</evidence>
<organism evidence="2 3">
    <name type="scientific">Nephila pilipes</name>
    <name type="common">Giant wood spider</name>
    <name type="synonym">Nephila maculata</name>
    <dbReference type="NCBI Taxonomy" id="299642"/>
    <lineage>
        <taxon>Eukaryota</taxon>
        <taxon>Metazoa</taxon>
        <taxon>Ecdysozoa</taxon>
        <taxon>Arthropoda</taxon>
        <taxon>Chelicerata</taxon>
        <taxon>Arachnida</taxon>
        <taxon>Araneae</taxon>
        <taxon>Araneomorphae</taxon>
        <taxon>Entelegynae</taxon>
        <taxon>Araneoidea</taxon>
        <taxon>Nephilidae</taxon>
        <taxon>Nephila</taxon>
    </lineage>
</organism>
<feature type="region of interest" description="Disordered" evidence="1">
    <location>
        <begin position="1"/>
        <end position="39"/>
    </location>
</feature>
<evidence type="ECO:0000313" key="3">
    <source>
        <dbReference type="Proteomes" id="UP000887013"/>
    </source>
</evidence>
<evidence type="ECO:0000313" key="2">
    <source>
        <dbReference type="EMBL" id="GFU11393.1"/>
    </source>
</evidence>
<comment type="caution">
    <text evidence="2">The sequence shown here is derived from an EMBL/GenBank/DDBJ whole genome shotgun (WGS) entry which is preliminary data.</text>
</comment>
<dbReference type="AlphaFoldDB" id="A0A8X6UAY5"/>
<feature type="non-terminal residue" evidence="2">
    <location>
        <position position="39"/>
    </location>
</feature>
<gene>
    <name evidence="2" type="ORF">NPIL_264591</name>
</gene>
<sequence>MPIRNRITSLMGSQEPRKRQRLCQRNRTSLPDGDDRRSG</sequence>
<name>A0A8X6UAY5_NEPPI</name>
<keyword evidence="3" id="KW-1185">Reference proteome</keyword>
<dbReference type="Proteomes" id="UP000887013">
    <property type="component" value="Unassembled WGS sequence"/>
</dbReference>